<evidence type="ECO:0000313" key="1">
    <source>
        <dbReference type="EMBL" id="MBB5202812.1"/>
    </source>
</evidence>
<reference evidence="1 2" key="1">
    <citation type="submission" date="2020-08" db="EMBL/GenBank/DDBJ databases">
        <title>Genomic Encyclopedia of Type Strains, Phase IV (KMG-IV): sequencing the most valuable type-strain genomes for metagenomic binning, comparative biology and taxonomic classification.</title>
        <authorList>
            <person name="Goeker M."/>
        </authorList>
    </citation>
    <scope>NUCLEOTIDE SEQUENCE [LARGE SCALE GENOMIC DNA]</scope>
    <source>
        <strain evidence="1 2">DSM 23958</strain>
    </source>
</reference>
<comment type="caution">
    <text evidence="1">The sequence shown here is derived from an EMBL/GenBank/DDBJ whole genome shotgun (WGS) entry which is preliminary data.</text>
</comment>
<evidence type="ECO:0000313" key="2">
    <source>
        <dbReference type="Proteomes" id="UP000554837"/>
    </source>
</evidence>
<organism evidence="1 2">
    <name type="scientific">Inhella inkyongensis</name>
    <dbReference type="NCBI Taxonomy" id="392593"/>
    <lineage>
        <taxon>Bacteria</taxon>
        <taxon>Pseudomonadati</taxon>
        <taxon>Pseudomonadota</taxon>
        <taxon>Betaproteobacteria</taxon>
        <taxon>Burkholderiales</taxon>
        <taxon>Sphaerotilaceae</taxon>
        <taxon>Inhella</taxon>
    </lineage>
</organism>
<dbReference type="Proteomes" id="UP000554837">
    <property type="component" value="Unassembled WGS sequence"/>
</dbReference>
<keyword evidence="2" id="KW-1185">Reference proteome</keyword>
<accession>A0A840RZZ3</accession>
<sequence>MSDLSVSPLSALPPLVTREVWASAVGLTLDTVNSQCDRGYWPVVKIGRYSLVNVEAIRVKAAERAQEFAL</sequence>
<evidence type="ECO:0008006" key="3">
    <source>
        <dbReference type="Google" id="ProtNLM"/>
    </source>
</evidence>
<protein>
    <recommendedName>
        <fullName evidence="3">DNA-binding protein</fullName>
    </recommendedName>
</protein>
<proteinExistence type="predicted"/>
<dbReference type="EMBL" id="JACHHO010000001">
    <property type="protein sequence ID" value="MBB5202812.1"/>
    <property type="molecule type" value="Genomic_DNA"/>
</dbReference>
<name>A0A840RZZ3_9BURK</name>
<dbReference type="OrthoDB" id="9035707at2"/>
<dbReference type="AlphaFoldDB" id="A0A840RZZ3"/>
<gene>
    <name evidence="1" type="ORF">HNQ51_000105</name>
</gene>